<keyword evidence="2" id="KW-0227">DNA damage</keyword>
<protein>
    <submittedName>
        <fullName evidence="7">Chromatin assembly factor 1 subunit A-domain-containing protein</fullName>
    </submittedName>
</protein>
<evidence type="ECO:0000256" key="5">
    <source>
        <dbReference type="SAM" id="MobiDB-lite"/>
    </source>
</evidence>
<accession>A0ABR3AY48</accession>
<keyword evidence="3" id="KW-0234">DNA repair</keyword>
<feature type="region of interest" description="Disordered" evidence="5">
    <location>
        <begin position="18"/>
        <end position="136"/>
    </location>
</feature>
<dbReference type="PANTHER" id="PTHR15272">
    <property type="entry name" value="CHROMATIN ASSEMBLY FACTOR 1 SUBUNIT A CAF-1 SUBUNIT A"/>
    <property type="match status" value="1"/>
</dbReference>
<evidence type="ECO:0000256" key="2">
    <source>
        <dbReference type="ARBA" id="ARBA00022763"/>
    </source>
</evidence>
<proteinExistence type="predicted"/>
<feature type="compositionally biased region" description="Basic and acidic residues" evidence="5">
    <location>
        <begin position="31"/>
        <end position="45"/>
    </location>
</feature>
<comment type="subcellular location">
    <subcellularLocation>
        <location evidence="1">Nucleus</location>
    </subcellularLocation>
</comment>
<gene>
    <name evidence="7" type="ORF">J3Q64DRAFT_1861451</name>
</gene>
<feature type="domain" description="Chromatin assembly factor 1 subunit A dimerization" evidence="6">
    <location>
        <begin position="2"/>
        <end position="67"/>
    </location>
</feature>
<evidence type="ECO:0000313" key="7">
    <source>
        <dbReference type="EMBL" id="KAL0085113.1"/>
    </source>
</evidence>
<dbReference type="EMBL" id="JBCLYO010000011">
    <property type="protein sequence ID" value="KAL0085113.1"/>
    <property type="molecule type" value="Genomic_DNA"/>
</dbReference>
<feature type="compositionally biased region" description="Polar residues" evidence="5">
    <location>
        <begin position="18"/>
        <end position="27"/>
    </location>
</feature>
<evidence type="ECO:0000256" key="1">
    <source>
        <dbReference type="ARBA" id="ARBA00004123"/>
    </source>
</evidence>
<evidence type="ECO:0000256" key="3">
    <source>
        <dbReference type="ARBA" id="ARBA00023204"/>
    </source>
</evidence>
<reference evidence="7 8" key="1">
    <citation type="submission" date="2024-04" db="EMBL/GenBank/DDBJ databases">
        <title>Symmetric and asymmetric DNA N6-adenine methylation regulates different biological responses in Mucorales.</title>
        <authorList>
            <consortium name="Lawrence Berkeley National Laboratory"/>
            <person name="Lax C."/>
            <person name="Mondo S.J."/>
            <person name="Osorio-Concepcion M."/>
            <person name="Muszewska A."/>
            <person name="Corrochano-Luque M."/>
            <person name="Gutierrez G."/>
            <person name="Riley R."/>
            <person name="Lipzen A."/>
            <person name="Guo J."/>
            <person name="Hundley H."/>
            <person name="Amirebrahimi M."/>
            <person name="Ng V."/>
            <person name="Lorenzo-Gutierrez D."/>
            <person name="Binder U."/>
            <person name="Yang J."/>
            <person name="Song Y."/>
            <person name="Canovas D."/>
            <person name="Navarro E."/>
            <person name="Freitag M."/>
            <person name="Gabaldon T."/>
            <person name="Grigoriev I.V."/>
            <person name="Corrochano L.M."/>
            <person name="Nicolas F.E."/>
            <person name="Garre V."/>
        </authorList>
    </citation>
    <scope>NUCLEOTIDE SEQUENCE [LARGE SCALE GENOMIC DNA]</scope>
    <source>
        <strain evidence="7 8">L51</strain>
    </source>
</reference>
<dbReference type="Proteomes" id="UP001448207">
    <property type="component" value="Unassembled WGS sequence"/>
</dbReference>
<evidence type="ECO:0000259" key="6">
    <source>
        <dbReference type="Pfam" id="PF12253"/>
    </source>
</evidence>
<sequence length="237" mass="26674">MKLLHFPEDVRPAYYGTWTKSSQSISGRTPFARDEKLVDYEHDSEAEWEPEGEGEDIQSGDEDEEDFGADTVDPEDASWLVPEGYVSDSERINSDEEDGYSEQESKGTGHSLPLRPPTRKIIGPYFENDSDTSDEETLRPYKTKMCIDVEEGYDPFAVLDGTNSSNGAKTSSFVKEHTDALISVILSKPGNMKLLVSEAKSHEALKDISRRHIESKIKEIAVKEKRGKDTKAIWHIK</sequence>
<organism evidence="7 8">
    <name type="scientific">Phycomyces blakesleeanus</name>
    <dbReference type="NCBI Taxonomy" id="4837"/>
    <lineage>
        <taxon>Eukaryota</taxon>
        <taxon>Fungi</taxon>
        <taxon>Fungi incertae sedis</taxon>
        <taxon>Mucoromycota</taxon>
        <taxon>Mucoromycotina</taxon>
        <taxon>Mucoromycetes</taxon>
        <taxon>Mucorales</taxon>
        <taxon>Phycomycetaceae</taxon>
        <taxon>Phycomyces</taxon>
    </lineage>
</organism>
<dbReference type="Pfam" id="PF12253">
    <property type="entry name" value="CAF1A_dimeriz"/>
    <property type="match status" value="1"/>
</dbReference>
<name>A0ABR3AY48_PHYBL</name>
<dbReference type="PANTHER" id="PTHR15272:SF0">
    <property type="entry name" value="CHROMATIN ASSEMBLY FACTOR 1 SUBUNIT A"/>
    <property type="match status" value="1"/>
</dbReference>
<evidence type="ECO:0000256" key="4">
    <source>
        <dbReference type="ARBA" id="ARBA00023242"/>
    </source>
</evidence>
<comment type="caution">
    <text evidence="7">The sequence shown here is derived from an EMBL/GenBank/DDBJ whole genome shotgun (WGS) entry which is preliminary data.</text>
</comment>
<feature type="compositionally biased region" description="Acidic residues" evidence="5">
    <location>
        <begin position="46"/>
        <end position="76"/>
    </location>
</feature>
<dbReference type="InterPro" id="IPR022043">
    <property type="entry name" value="CAF1A_DD"/>
</dbReference>
<evidence type="ECO:0000313" key="8">
    <source>
        <dbReference type="Proteomes" id="UP001448207"/>
    </source>
</evidence>
<keyword evidence="4" id="KW-0539">Nucleus</keyword>
<keyword evidence="8" id="KW-1185">Reference proteome</keyword>